<feature type="compositionally biased region" description="Polar residues" evidence="1">
    <location>
        <begin position="228"/>
        <end position="246"/>
    </location>
</feature>
<feature type="compositionally biased region" description="Polar residues" evidence="1">
    <location>
        <begin position="20"/>
        <end position="29"/>
    </location>
</feature>
<reference evidence="3" key="1">
    <citation type="submission" date="2017-08" db="EMBL/GenBank/DDBJ databases">
        <authorList>
            <person name="Cuomo C."/>
            <person name="Billmyre B."/>
            <person name="Heitman J."/>
        </authorList>
    </citation>
    <scope>NUCLEOTIDE SEQUENCE</scope>
    <source>
        <strain evidence="3">CBS 12478</strain>
    </source>
</reference>
<evidence type="ECO:0000313" key="4">
    <source>
        <dbReference type="Proteomes" id="UP000322225"/>
    </source>
</evidence>
<dbReference type="RefSeq" id="XP_031861555.2">
    <property type="nucleotide sequence ID" value="XM_032004324.2"/>
</dbReference>
<dbReference type="GeneID" id="43588457"/>
<feature type="compositionally biased region" description="Basic and acidic residues" evidence="1">
    <location>
        <begin position="499"/>
        <end position="512"/>
    </location>
</feature>
<dbReference type="InterPro" id="IPR039327">
    <property type="entry name" value="CON7-like"/>
</dbReference>
<evidence type="ECO:0000313" key="3">
    <source>
        <dbReference type="EMBL" id="WWD21336.1"/>
    </source>
</evidence>
<feature type="region of interest" description="Disordered" evidence="1">
    <location>
        <begin position="581"/>
        <end position="635"/>
    </location>
</feature>
<dbReference type="PANTHER" id="PTHR36167:SF3">
    <property type="entry name" value="C2H2 FINGER DOMAIN TRANSCRIPTION FACTOR (EUROFUNG)-RELATED"/>
    <property type="match status" value="1"/>
</dbReference>
<dbReference type="EMBL" id="CP144060">
    <property type="protein sequence ID" value="WWD21336.1"/>
    <property type="molecule type" value="Genomic_DNA"/>
</dbReference>
<keyword evidence="4" id="KW-1185">Reference proteome</keyword>
<dbReference type="GO" id="GO:0006355">
    <property type="term" value="P:regulation of DNA-templated transcription"/>
    <property type="evidence" value="ECO:0007669"/>
    <property type="project" value="InterPro"/>
</dbReference>
<dbReference type="InterPro" id="IPR013087">
    <property type="entry name" value="Znf_C2H2_type"/>
</dbReference>
<organism evidence="3 4">
    <name type="scientific">Kwoniella shandongensis</name>
    <dbReference type="NCBI Taxonomy" id="1734106"/>
    <lineage>
        <taxon>Eukaryota</taxon>
        <taxon>Fungi</taxon>
        <taxon>Dikarya</taxon>
        <taxon>Basidiomycota</taxon>
        <taxon>Agaricomycotina</taxon>
        <taxon>Tremellomycetes</taxon>
        <taxon>Tremellales</taxon>
        <taxon>Cryptococcaceae</taxon>
        <taxon>Kwoniella</taxon>
    </lineage>
</organism>
<dbReference type="AlphaFoldDB" id="A0AAJ8LQ94"/>
<feature type="compositionally biased region" description="Polar residues" evidence="1">
    <location>
        <begin position="279"/>
        <end position="290"/>
    </location>
</feature>
<dbReference type="Proteomes" id="UP000322225">
    <property type="component" value="Chromosome 10"/>
</dbReference>
<feature type="compositionally biased region" description="Polar residues" evidence="1">
    <location>
        <begin position="148"/>
        <end position="159"/>
    </location>
</feature>
<feature type="compositionally biased region" description="Low complexity" evidence="1">
    <location>
        <begin position="533"/>
        <end position="544"/>
    </location>
</feature>
<dbReference type="PANTHER" id="PTHR36167">
    <property type="entry name" value="C2H2 FINGER DOMAIN TRANSCRIPTION FACTOR (EUROFUNG)-RELATED"/>
    <property type="match status" value="1"/>
</dbReference>
<feature type="compositionally biased region" description="Polar residues" evidence="1">
    <location>
        <begin position="48"/>
        <end position="62"/>
    </location>
</feature>
<gene>
    <name evidence="3" type="ORF">CI109_105820</name>
</gene>
<name>A0AAJ8LQ94_9TREE</name>
<feature type="compositionally biased region" description="Polar residues" evidence="1">
    <location>
        <begin position="177"/>
        <end position="207"/>
    </location>
</feature>
<feature type="compositionally biased region" description="Low complexity" evidence="1">
    <location>
        <begin position="487"/>
        <end position="497"/>
    </location>
</feature>
<evidence type="ECO:0000256" key="1">
    <source>
        <dbReference type="SAM" id="MobiDB-lite"/>
    </source>
</evidence>
<evidence type="ECO:0000259" key="2">
    <source>
        <dbReference type="PROSITE" id="PS00028"/>
    </source>
</evidence>
<dbReference type="PROSITE" id="PS00028">
    <property type="entry name" value="ZINC_FINGER_C2H2_1"/>
    <property type="match status" value="1"/>
</dbReference>
<feature type="region of interest" description="Disordered" evidence="1">
    <location>
        <begin position="1"/>
        <end position="290"/>
    </location>
</feature>
<reference evidence="3" key="2">
    <citation type="submission" date="2024-01" db="EMBL/GenBank/DDBJ databases">
        <title>Comparative genomics of Cryptococcus and Kwoniella reveals pathogenesis evolution and contrasting modes of karyotype evolution via chromosome fusion or intercentromeric recombination.</title>
        <authorList>
            <person name="Coelho M.A."/>
            <person name="David-Palma M."/>
            <person name="Shea T."/>
            <person name="Bowers K."/>
            <person name="McGinley-Smith S."/>
            <person name="Mohammad A.W."/>
            <person name="Gnirke A."/>
            <person name="Yurkov A.M."/>
            <person name="Nowrousian M."/>
            <person name="Sun S."/>
            <person name="Cuomo C.A."/>
            <person name="Heitman J."/>
        </authorList>
    </citation>
    <scope>NUCLEOTIDE SEQUENCE</scope>
    <source>
        <strain evidence="3">CBS 12478</strain>
    </source>
</reference>
<protein>
    <recommendedName>
        <fullName evidence="2">C2H2-type domain-containing protein</fullName>
    </recommendedName>
</protein>
<feature type="region of interest" description="Disordered" evidence="1">
    <location>
        <begin position="481"/>
        <end position="544"/>
    </location>
</feature>
<feature type="compositionally biased region" description="Low complexity" evidence="1">
    <location>
        <begin position="63"/>
        <end position="99"/>
    </location>
</feature>
<accession>A0AAJ8LQ94</accession>
<sequence>MTGSDNSSPVDFAFEAPTIPNESSFNSASFKPDPIKTHSYSSSASISPHNGTFTPGSGQINTGNSYPFNNGSFSSSYGISSASSFSSASGSVTGGSFSSVDALPAISRDFVRPSSTETRRPATAGGALQSRSPFAGFMPGGVDEGQRFQRTNQRPSSSDGIKLKVAETIDEEHDGMFSTTNPFASSEKQVDNPSKQVPSHGSETPSNVDPHYIAQSRRASEPHFHVPSWQQQSSPYTQGDQGSSTAAFGLPSAPIGQQGYVQQQQMQAGHQMQGYARQPTYSGRPQTSDGLPSYPHLGSGVALPSAQSIARQIPGINTALGYFPPPSDPKAMPSSLMPFRDDRTGSLGSIPAPPSSFPGDRAYSIDSGLPRVAGGAMRPSYIGKPGQPSEMSQSELTFVQLGGPAPKKRPRRRFDEIERLYACGWNGCEKSYGTLNHLNAHVAMQKHGEKRLPSEFKDMRKAWRKKKREAAAMNANAQYGVTTSAWSQRPSIGSSSDSDWDRRDSTASDFSRRSSGPYPVGYAAAPWSNGVESRPSTSSSIASSMDGRSYFHTAHPNPNYSMNPPQSYLNSVGNVAMQDGRRPSAPQHLPMPSHNPMIDGFRQPEGDHPTPTANNPFPQQRHGYPFATLTSPMNG</sequence>
<dbReference type="KEGG" id="ksn:43588457"/>
<feature type="domain" description="C2H2-type" evidence="2">
    <location>
        <begin position="423"/>
        <end position="447"/>
    </location>
</feature>
<feature type="compositionally biased region" description="Low complexity" evidence="1">
    <location>
        <begin position="256"/>
        <end position="276"/>
    </location>
</feature>
<proteinExistence type="predicted"/>